<proteinExistence type="predicted"/>
<accession>A0A3G5AJ59</accession>
<organism evidence="1">
    <name type="scientific">Sylvanvirus sp</name>
    <dbReference type="NCBI Taxonomy" id="2487774"/>
    <lineage>
        <taxon>Viruses</taxon>
    </lineage>
</organism>
<evidence type="ECO:0000313" key="1">
    <source>
        <dbReference type="EMBL" id="AYV87206.1"/>
    </source>
</evidence>
<protein>
    <submittedName>
        <fullName evidence="1">Uncharacterized protein</fullName>
    </submittedName>
</protein>
<name>A0A3G5AJ59_9VIRU</name>
<reference evidence="1" key="1">
    <citation type="submission" date="2018-10" db="EMBL/GenBank/DDBJ databases">
        <title>Hidden diversity of soil giant viruses.</title>
        <authorList>
            <person name="Schulz F."/>
            <person name="Alteio L."/>
            <person name="Goudeau D."/>
            <person name="Ryan E.M."/>
            <person name="Malmstrom R.R."/>
            <person name="Blanchard J."/>
            <person name="Woyke T."/>
        </authorList>
    </citation>
    <scope>NUCLEOTIDE SEQUENCE</scope>
    <source>
        <strain evidence="1">SYV1</strain>
    </source>
</reference>
<dbReference type="EMBL" id="MK072541">
    <property type="protein sequence ID" value="AYV87206.1"/>
    <property type="molecule type" value="Genomic_DNA"/>
</dbReference>
<gene>
    <name evidence="1" type="ORF">Sylvanvirus35_4</name>
</gene>
<sequence length="45" mass="4871">MKDESSFSKVSAKAIDGPILIDHYDSVTDASHDDCDRSQSITITA</sequence>